<reference evidence="8" key="1">
    <citation type="submission" date="2020-10" db="EMBL/GenBank/DDBJ databases">
        <authorList>
            <person name="Kikuchi T."/>
        </authorList>
    </citation>
    <scope>NUCLEOTIDE SEQUENCE</scope>
    <source>
        <strain evidence="8">NKZ352</strain>
    </source>
</reference>
<dbReference type="GO" id="GO:0008270">
    <property type="term" value="F:zinc ion binding"/>
    <property type="evidence" value="ECO:0007669"/>
    <property type="project" value="UniProtKB-KW"/>
</dbReference>
<keyword evidence="1" id="KW-0479">Metal-binding</keyword>
<accession>A0A8S1GTI5</accession>
<comment type="caution">
    <text evidence="8">The sequence shown here is derived from an EMBL/GenBank/DDBJ whole genome shotgun (WGS) entry which is preliminary data.</text>
</comment>
<evidence type="ECO:0000256" key="1">
    <source>
        <dbReference type="ARBA" id="ARBA00022723"/>
    </source>
</evidence>
<keyword evidence="2 5" id="KW-0863">Zinc-finger</keyword>
<name>A0A8S1GTI5_9PELO</name>
<evidence type="ECO:0000259" key="7">
    <source>
        <dbReference type="PROSITE" id="PS50950"/>
    </source>
</evidence>
<evidence type="ECO:0000256" key="4">
    <source>
        <dbReference type="ARBA" id="ARBA00023125"/>
    </source>
</evidence>
<sequence length="943" mass="107578">MPKQHQLSDYVCVSHFNLVSSHLFSKFLRSVEFFLHFVNVEDARKAHNLSNFTISIAKSIDDFSSWGQTLRNSLILFVIRYAVDSESVDCTKLKTGQLALLVSFRERVIGSIARCNKSKKSSKTEPPSEEKCCIEGCHNSLSTLNAWLEEPCSLHKIKNSSCSASCKLEQPVRFLKLRELREPLRSMYMELCFPDKVVEQCSKNNILFDEILSKSVVCSWHFHPFHQSFKYPFPILALRQKTHERIHQVAKKYDLQSLLTYSFYSLDISRVNDLTPTFTFKDIFEGETMKGCEISHPYFVPMGEEKEFLIFSDFVSFENHPAVSNQNTKVSPKSSVQNKSSEQVPGPSCTSKPDSIEGACFSDDAFEARVKEECPDSDDSCGSNYAVETIFNAPKDSLLEEQVGLAKFFPAIGMRLVVNRNAKGVKSSKTICCAVKSCEQESIVEKRFKDGAVPNFLVRLPANLLLALRWFYLSSNTLTDFAKHLFNLRNEMLHNSGIIFPTDEKGEKLIPKDVLESHYFHVCDRHFSLDYIKTVRPEMSLNVRCIPFDRISSFFTDAKERSVFGSVLETLREFGVSLSDFTYEQSEPRVCCVDSCNKRYDAKGSEKIRCLFPIPLHPEERIEWLRTYKTFHPEHDGDFKTSFVCDAHFEENVQDKTTQWTVPCHQFSEAASSYEPDVSSNVELLTPEFSASYDSSAVKSIPELRECIVRSCGSKHGDYDEENHLVRFIPLPGKAKRSKRKKILDVLHLNDEYFYRPDGTLLRWICSRHYPELDGGAIPTEKQQGLLLPSRHLGPPPESPRSPFWKEEAEDASPPSPHPDSTATPRNSSPEPAPIPPKKLKSDLEHDECCEKWRKVSEKMLSVYSKLLHVQMQLSLLNRGKCLQETSGFEGSQQNSKRMKLWDDETNDESSLFSSFATTSRFSESSFKSELFEDLDKVAKCGP</sequence>
<evidence type="ECO:0000256" key="5">
    <source>
        <dbReference type="PROSITE-ProRule" id="PRU00309"/>
    </source>
</evidence>
<evidence type="ECO:0000256" key="2">
    <source>
        <dbReference type="ARBA" id="ARBA00022771"/>
    </source>
</evidence>
<evidence type="ECO:0000313" key="9">
    <source>
        <dbReference type="Proteomes" id="UP000835052"/>
    </source>
</evidence>
<dbReference type="PROSITE" id="PS50950">
    <property type="entry name" value="ZF_THAP"/>
    <property type="match status" value="1"/>
</dbReference>
<feature type="region of interest" description="Disordered" evidence="6">
    <location>
        <begin position="787"/>
        <end position="843"/>
    </location>
</feature>
<dbReference type="Proteomes" id="UP000835052">
    <property type="component" value="Unassembled WGS sequence"/>
</dbReference>
<dbReference type="InterPro" id="IPR006612">
    <property type="entry name" value="THAP_Znf"/>
</dbReference>
<dbReference type="GO" id="GO:0003677">
    <property type="term" value="F:DNA binding"/>
    <property type="evidence" value="ECO:0007669"/>
    <property type="project" value="UniProtKB-UniRule"/>
</dbReference>
<keyword evidence="9" id="KW-1185">Reference proteome</keyword>
<dbReference type="AlphaFoldDB" id="A0A8S1GTI5"/>
<feature type="compositionally biased region" description="Polar residues" evidence="6">
    <location>
        <begin position="324"/>
        <end position="353"/>
    </location>
</feature>
<feature type="region of interest" description="Disordered" evidence="6">
    <location>
        <begin position="324"/>
        <end position="354"/>
    </location>
</feature>
<evidence type="ECO:0000313" key="8">
    <source>
        <dbReference type="EMBL" id="CAD6186926.1"/>
    </source>
</evidence>
<feature type="domain" description="THAP-type" evidence="7">
    <location>
        <begin position="587"/>
        <end position="666"/>
    </location>
</feature>
<keyword evidence="4 5" id="KW-0238">DNA-binding</keyword>
<protein>
    <recommendedName>
        <fullName evidence="7">THAP-type domain-containing protein</fullName>
    </recommendedName>
</protein>
<dbReference type="Pfam" id="PF05485">
    <property type="entry name" value="THAP"/>
    <property type="match status" value="1"/>
</dbReference>
<dbReference type="EMBL" id="CAJGYM010000005">
    <property type="protein sequence ID" value="CAD6186926.1"/>
    <property type="molecule type" value="Genomic_DNA"/>
</dbReference>
<evidence type="ECO:0000256" key="6">
    <source>
        <dbReference type="SAM" id="MobiDB-lite"/>
    </source>
</evidence>
<evidence type="ECO:0000256" key="3">
    <source>
        <dbReference type="ARBA" id="ARBA00022833"/>
    </source>
</evidence>
<keyword evidence="3" id="KW-0862">Zinc</keyword>
<organism evidence="8 9">
    <name type="scientific">Caenorhabditis auriculariae</name>
    <dbReference type="NCBI Taxonomy" id="2777116"/>
    <lineage>
        <taxon>Eukaryota</taxon>
        <taxon>Metazoa</taxon>
        <taxon>Ecdysozoa</taxon>
        <taxon>Nematoda</taxon>
        <taxon>Chromadorea</taxon>
        <taxon>Rhabditida</taxon>
        <taxon>Rhabditina</taxon>
        <taxon>Rhabditomorpha</taxon>
        <taxon>Rhabditoidea</taxon>
        <taxon>Rhabditidae</taxon>
        <taxon>Peloderinae</taxon>
        <taxon>Caenorhabditis</taxon>
    </lineage>
</organism>
<feature type="compositionally biased region" description="Polar residues" evidence="6">
    <location>
        <begin position="819"/>
        <end position="830"/>
    </location>
</feature>
<proteinExistence type="predicted"/>
<gene>
    <name evidence="8" type="ORF">CAUJ_LOCUS2845</name>
</gene>